<evidence type="ECO:0000256" key="1">
    <source>
        <dbReference type="ARBA" id="ARBA00004442"/>
    </source>
</evidence>
<keyword evidence="5" id="KW-0998">Cell outer membrane</keyword>
<dbReference type="InterPro" id="IPR033985">
    <property type="entry name" value="SusD-like_N"/>
</dbReference>
<dbReference type="Pfam" id="PF14322">
    <property type="entry name" value="SusD-like_3"/>
    <property type="match status" value="1"/>
</dbReference>
<dbReference type="Gene3D" id="1.25.40.390">
    <property type="match status" value="1"/>
</dbReference>
<dbReference type="Proteomes" id="UP001597459">
    <property type="component" value="Unassembled WGS sequence"/>
</dbReference>
<protein>
    <submittedName>
        <fullName evidence="8">RagB/SusD family nutrient uptake outer membrane protein</fullName>
    </submittedName>
</protein>
<comment type="similarity">
    <text evidence="2">Belongs to the SusD family.</text>
</comment>
<evidence type="ECO:0000259" key="7">
    <source>
        <dbReference type="Pfam" id="PF14322"/>
    </source>
</evidence>
<comment type="caution">
    <text evidence="8">The sequence shown here is derived from an EMBL/GenBank/DDBJ whole genome shotgun (WGS) entry which is preliminary data.</text>
</comment>
<organism evidence="8 9">
    <name type="scientific">Aquimarina hainanensis</name>
    <dbReference type="NCBI Taxonomy" id="1578017"/>
    <lineage>
        <taxon>Bacteria</taxon>
        <taxon>Pseudomonadati</taxon>
        <taxon>Bacteroidota</taxon>
        <taxon>Flavobacteriia</taxon>
        <taxon>Flavobacteriales</taxon>
        <taxon>Flavobacteriaceae</taxon>
        <taxon>Aquimarina</taxon>
    </lineage>
</organism>
<evidence type="ECO:0000256" key="5">
    <source>
        <dbReference type="ARBA" id="ARBA00023237"/>
    </source>
</evidence>
<sequence length="457" mass="53537">MKRVFGIIIIFISSVSCSLDIPVEDEITGLDVIDNIDIANETLSGIYNSYPKDKVMFSKLADDFYPNHTISENMFDFNLYRWETNELIVWAASLWQDYYHSISRANVLLNQIASIQTTTPKEGEILDFIHAQTLALKAFSYLDLIQLYAPRYSDSTREQDGIILKDNIASEEKPRATMEASYREIERLLLRAIELFPPETTTKYRFSKNSAKALLARVYLHWNKYEKAIVLCDELLKRNINQESYASLWRSPDNSEEALLVFDNEEFNYASLFDNISGEYEYYIHFSITYGINDYRKDINLLEDDFRKLDNSVIRADFLGKYRNSLVDETPKPIVGIRLAELHFIKSEALYKLSREEESREALNSFLSLRNASPVTTTGSIFLQDLLREKQKEFLGEGIRYFDLKRNRLLLERVDFNDHAIIDQISTDDFRWVFPIPENEIRQNKRVQQNPEWEKLI</sequence>
<evidence type="ECO:0000313" key="8">
    <source>
        <dbReference type="EMBL" id="MFD2593556.1"/>
    </source>
</evidence>
<keyword evidence="4" id="KW-0472">Membrane</keyword>
<accession>A0ABW5NEL6</accession>
<gene>
    <name evidence="8" type="ORF">ACFSTE_22145</name>
</gene>
<dbReference type="SUPFAM" id="SSF48452">
    <property type="entry name" value="TPR-like"/>
    <property type="match status" value="1"/>
</dbReference>
<evidence type="ECO:0000256" key="4">
    <source>
        <dbReference type="ARBA" id="ARBA00023136"/>
    </source>
</evidence>
<evidence type="ECO:0000313" key="9">
    <source>
        <dbReference type="Proteomes" id="UP001597459"/>
    </source>
</evidence>
<dbReference type="InterPro" id="IPR012944">
    <property type="entry name" value="SusD_RagB_dom"/>
</dbReference>
<keyword evidence="9" id="KW-1185">Reference proteome</keyword>
<dbReference type="InterPro" id="IPR011990">
    <property type="entry name" value="TPR-like_helical_dom_sf"/>
</dbReference>
<keyword evidence="3" id="KW-0732">Signal</keyword>
<dbReference type="Pfam" id="PF07980">
    <property type="entry name" value="SusD_RagB"/>
    <property type="match status" value="1"/>
</dbReference>
<evidence type="ECO:0000256" key="2">
    <source>
        <dbReference type="ARBA" id="ARBA00006275"/>
    </source>
</evidence>
<dbReference type="PROSITE" id="PS51257">
    <property type="entry name" value="PROKAR_LIPOPROTEIN"/>
    <property type="match status" value="1"/>
</dbReference>
<proteinExistence type="inferred from homology"/>
<comment type="subcellular location">
    <subcellularLocation>
        <location evidence="1">Cell outer membrane</location>
    </subcellularLocation>
</comment>
<feature type="domain" description="SusD-like N-terminal" evidence="7">
    <location>
        <begin position="33"/>
        <end position="220"/>
    </location>
</feature>
<name>A0ABW5NEL6_9FLAO</name>
<evidence type="ECO:0000256" key="3">
    <source>
        <dbReference type="ARBA" id="ARBA00022729"/>
    </source>
</evidence>
<dbReference type="EMBL" id="JBHULX010000048">
    <property type="protein sequence ID" value="MFD2593556.1"/>
    <property type="molecule type" value="Genomic_DNA"/>
</dbReference>
<evidence type="ECO:0000259" key="6">
    <source>
        <dbReference type="Pfam" id="PF07980"/>
    </source>
</evidence>
<feature type="domain" description="RagB/SusD" evidence="6">
    <location>
        <begin position="333"/>
        <end position="453"/>
    </location>
</feature>
<dbReference type="RefSeq" id="WP_378253988.1">
    <property type="nucleotide sequence ID" value="NZ_JBHSJV010000001.1"/>
</dbReference>
<reference evidence="9" key="1">
    <citation type="journal article" date="2019" name="Int. J. Syst. Evol. Microbiol.">
        <title>The Global Catalogue of Microorganisms (GCM) 10K type strain sequencing project: providing services to taxonomists for standard genome sequencing and annotation.</title>
        <authorList>
            <consortium name="The Broad Institute Genomics Platform"/>
            <consortium name="The Broad Institute Genome Sequencing Center for Infectious Disease"/>
            <person name="Wu L."/>
            <person name="Ma J."/>
        </authorList>
    </citation>
    <scope>NUCLEOTIDE SEQUENCE [LARGE SCALE GENOMIC DNA]</scope>
    <source>
        <strain evidence="9">KCTC 42423</strain>
    </source>
</reference>